<organism evidence="3">
    <name type="scientific">Rhipicephalus pulchellus</name>
    <name type="common">Yellow backed tick</name>
    <name type="synonym">Dermacentor pulchellus</name>
    <dbReference type="NCBI Taxonomy" id="72859"/>
    <lineage>
        <taxon>Eukaryota</taxon>
        <taxon>Metazoa</taxon>
        <taxon>Ecdysozoa</taxon>
        <taxon>Arthropoda</taxon>
        <taxon>Chelicerata</taxon>
        <taxon>Arachnida</taxon>
        <taxon>Acari</taxon>
        <taxon>Parasitiformes</taxon>
        <taxon>Ixodida</taxon>
        <taxon>Ixodoidea</taxon>
        <taxon>Ixodidae</taxon>
        <taxon>Rhipicephalinae</taxon>
        <taxon>Rhipicephalus</taxon>
        <taxon>Rhipicephalus</taxon>
    </lineage>
</organism>
<feature type="region of interest" description="Disordered" evidence="1">
    <location>
        <begin position="98"/>
        <end position="119"/>
    </location>
</feature>
<protein>
    <submittedName>
        <fullName evidence="3">Putative secreted peptide</fullName>
    </submittedName>
</protein>
<proteinExistence type="evidence at transcript level"/>
<feature type="signal peptide" evidence="2">
    <location>
        <begin position="1"/>
        <end position="23"/>
    </location>
</feature>
<sequence length="119" mass="13734">MQENHLFMCIVLVVATTASKNVGHQLCRNKQLDCKGKPETRPNCLTIKGTRIFHFECSRNVTPCEYSWGRVCGSFVYLSCYVSKSYCDCLCVPTNVKPKVQRQESSRPRLQQRRTGKRR</sequence>
<feature type="compositionally biased region" description="Basic residues" evidence="1">
    <location>
        <begin position="110"/>
        <end position="119"/>
    </location>
</feature>
<accession>L7M9T1</accession>
<dbReference type="EMBL" id="GACK01004229">
    <property type="protein sequence ID" value="JAA60805.1"/>
    <property type="molecule type" value="mRNA"/>
</dbReference>
<reference evidence="3" key="1">
    <citation type="submission" date="2012-11" db="EMBL/GenBank/DDBJ databases">
        <authorList>
            <person name="Lucero-Rivera Y.E."/>
            <person name="Tovar-Ramirez D."/>
        </authorList>
    </citation>
    <scope>NUCLEOTIDE SEQUENCE</scope>
    <source>
        <tissue evidence="3">Salivary gland</tissue>
    </source>
</reference>
<reference evidence="3" key="2">
    <citation type="journal article" date="2015" name="J. Proteomics">
        <title>Sexual differences in the sialomes of the zebra tick, Rhipicephalus pulchellus.</title>
        <authorList>
            <person name="Tan A.W."/>
            <person name="Francischetti I.M."/>
            <person name="Slovak M."/>
            <person name="Kini R.M."/>
            <person name="Ribeiro J.M."/>
        </authorList>
    </citation>
    <scope>NUCLEOTIDE SEQUENCE</scope>
    <source>
        <tissue evidence="3">Salivary gland</tissue>
    </source>
</reference>
<evidence type="ECO:0000256" key="1">
    <source>
        <dbReference type="SAM" id="MobiDB-lite"/>
    </source>
</evidence>
<dbReference type="AlphaFoldDB" id="L7M9T1"/>
<name>L7M9T1_RHIPC</name>
<evidence type="ECO:0000256" key="2">
    <source>
        <dbReference type="SAM" id="SignalP"/>
    </source>
</evidence>
<evidence type="ECO:0000313" key="3">
    <source>
        <dbReference type="EMBL" id="JAA60805.1"/>
    </source>
</evidence>
<keyword evidence="2" id="KW-0732">Signal</keyword>
<feature type="chain" id="PRO_5003981438" evidence="2">
    <location>
        <begin position="24"/>
        <end position="119"/>
    </location>
</feature>